<comment type="caution">
    <text evidence="1">The sequence shown here is derived from an EMBL/GenBank/DDBJ whole genome shotgun (WGS) entry which is preliminary data.</text>
</comment>
<protein>
    <submittedName>
        <fullName evidence="1">Uncharacterized protein</fullName>
    </submittedName>
</protein>
<accession>A0A7W3WJ90</accession>
<proteinExistence type="predicted"/>
<evidence type="ECO:0000313" key="2">
    <source>
        <dbReference type="Proteomes" id="UP000525686"/>
    </source>
</evidence>
<dbReference type="RefSeq" id="WP_181353680.1">
    <property type="nucleotide sequence ID" value="NZ_JABJWZ010000031.1"/>
</dbReference>
<dbReference type="EMBL" id="JABJWZ010000031">
    <property type="protein sequence ID" value="MBB1252885.1"/>
    <property type="molecule type" value="Genomic_DNA"/>
</dbReference>
<name>A0A7W3WJ90_9ACTN</name>
<dbReference type="Proteomes" id="UP000525686">
    <property type="component" value="Unassembled WGS sequence"/>
</dbReference>
<reference evidence="2" key="1">
    <citation type="submission" date="2020-05" db="EMBL/GenBank/DDBJ databases">
        <title>Classification of alakaliphilic streptomycetes isolated from an alkaline soil next to Lonar Crater, India and a proposal for the recognition of Streptomyces alkaliterrae sp. nov.</title>
        <authorList>
            <person name="Golinska P."/>
        </authorList>
    </citation>
    <scope>NUCLEOTIDE SEQUENCE [LARGE SCALE GENOMIC DNA]</scope>
    <source>
        <strain evidence="2">OF3</strain>
    </source>
</reference>
<sequence>MSRDEHRRKIRELNRHRGIPNRISPDATVQHLKLLRATMSWTQITAATGCSSGHLRQILRGDWPAINRLTQEKVLAVRPATERAPGAYIDATPSVRRVRALMAAGHAQYTIAEAGGTVTTRVRLLAEGQPRMRQMLATKIETAWVQLSATTGTSARARNMAAARGWPDPTWWEDYGRIDDPSFDPAAVTERTLRSDALAEDWEWLEPQGYSRQHAAERLGVSRDTLNAAIARGRALRSDMETAA</sequence>
<gene>
    <name evidence="1" type="ORF">H3146_05825</name>
</gene>
<evidence type="ECO:0000313" key="1">
    <source>
        <dbReference type="EMBL" id="MBB1252885.1"/>
    </source>
</evidence>
<organism evidence="1 2">
    <name type="scientific">Streptomyces alkaliterrae</name>
    <dbReference type="NCBI Taxonomy" id="2213162"/>
    <lineage>
        <taxon>Bacteria</taxon>
        <taxon>Bacillati</taxon>
        <taxon>Actinomycetota</taxon>
        <taxon>Actinomycetes</taxon>
        <taxon>Kitasatosporales</taxon>
        <taxon>Streptomycetaceae</taxon>
        <taxon>Streptomyces</taxon>
    </lineage>
</organism>
<dbReference type="AlphaFoldDB" id="A0A7W3WJ90"/>